<dbReference type="Gene3D" id="1.20.58.830">
    <property type="match status" value="2"/>
</dbReference>
<feature type="region of interest" description="Disordered" evidence="2">
    <location>
        <begin position="1551"/>
        <end position="1652"/>
    </location>
</feature>
<evidence type="ECO:0000259" key="5">
    <source>
        <dbReference type="Pfam" id="PF15445"/>
    </source>
</evidence>
<feature type="compositionally biased region" description="Acidic residues" evidence="2">
    <location>
        <begin position="792"/>
        <end position="814"/>
    </location>
</feature>
<reference evidence="9 10" key="2">
    <citation type="submission" date="2013-02" db="EMBL/GenBank/DDBJ databases">
        <title>The Genome Sequence of Plasmodium falciparum Palo Alto/Uganda.</title>
        <authorList>
            <consortium name="The Broad Institute Genome Sequencing Platform"/>
            <consortium name="The Broad Institute Genome Sequencing Center for Infectious Disease"/>
            <person name="Neafsey D."/>
            <person name="Cheeseman I."/>
            <person name="Volkman S."/>
            <person name="Adams J."/>
            <person name="Walker B."/>
            <person name="Young S.K."/>
            <person name="Zeng Q."/>
            <person name="Gargeya S."/>
            <person name="Fitzgerald M."/>
            <person name="Haas B."/>
            <person name="Abouelleil A."/>
            <person name="Alvarado L."/>
            <person name="Arachchi H.M."/>
            <person name="Berlin A.M."/>
            <person name="Chapman S.B."/>
            <person name="Dewar J."/>
            <person name="Goldberg J."/>
            <person name="Griggs A."/>
            <person name="Gujja S."/>
            <person name="Hansen M."/>
            <person name="Howarth C."/>
            <person name="Imamovic A."/>
            <person name="Larimer J."/>
            <person name="McCowan C."/>
            <person name="Murphy C."/>
            <person name="Neiman D."/>
            <person name="Pearson M."/>
            <person name="Priest M."/>
            <person name="Roberts A."/>
            <person name="Saif S."/>
            <person name="Shea T."/>
            <person name="Sisk P."/>
            <person name="Sykes S."/>
            <person name="Wortman J."/>
            <person name="Nusbaum C."/>
            <person name="Birren B."/>
        </authorList>
    </citation>
    <scope>NUCLEOTIDE SEQUENCE [LARGE SCALE GENOMIC DNA]</scope>
    <source>
        <strain evidence="9 10">Palo Alto/Uganda</strain>
    </source>
</reference>
<evidence type="ECO:0000256" key="1">
    <source>
        <dbReference type="SAM" id="Coils"/>
    </source>
</evidence>
<organism evidence="9 10">
    <name type="scientific">Plasmodium falciparum (isolate Palo Alto / Uganda)</name>
    <dbReference type="NCBI Taxonomy" id="57270"/>
    <lineage>
        <taxon>Eukaryota</taxon>
        <taxon>Sar</taxon>
        <taxon>Alveolata</taxon>
        <taxon>Apicomplexa</taxon>
        <taxon>Aconoidasida</taxon>
        <taxon>Haemosporida</taxon>
        <taxon>Plasmodiidae</taxon>
        <taxon>Plasmodium</taxon>
        <taxon>Plasmodium (Laverania)</taxon>
    </lineage>
</organism>
<feature type="coiled-coil region" evidence="1">
    <location>
        <begin position="1978"/>
        <end position="2005"/>
    </location>
</feature>
<dbReference type="InterPro" id="IPR008602">
    <property type="entry name" value="Duffy-antigen-binding"/>
</dbReference>
<accession>W4ITB0</accession>
<gene>
    <name evidence="9" type="ORF">PFUGPA_05583</name>
</gene>
<sequence length="2135" mass="243446">MVTPGGGQVGGDGIEHDKDAKHLLDSIGKKVHDEIVKKEADGTAKNYIGDLKGNLTISTIFDTETTGSLDPCELQSEYTKLINGGGGKRHPCANRSKIRFSDESRSQCTFNRIKDSQQGDNKGACAPYRRLSVCDRNLELMKPKKRKARHNLLAEVCMAAKYEAESLINYREQYEAEHHDTGFTTCTMLARSFADIGDIIRGKDLYLGNPQESAQRDKLEENLKTIFGHIYEELKKDRKNGAEELKARYKKDPGFFKLREDWWTANRETIWKAITCNAQGNTYFRATCDIDRGFSQATKQCRCDKDKGAKDGDQVPTYFDYVPQFLRWFEEWAEDFCRKRKHKLENAKTKCRGENDSGEPRYCSRNGYDCTKTIRGINKLVKSEDCTKCSVVCTPFVKWIDNKKQEFEKQKNKYADEIKKADGTKGTTIKTANGKTINNLYVSDFYKTLQDKYGSVDKFLQKLNDETTCKEHPEVEGKSHIDFNDDVKTTFSHKEYCETCPWCAIKVKEGGKWIDKNYVGTCPNNVIKDLDDKNTTDIDLLVKDTSGTNIVEKLGSLCGSNANNEQYDIWKCYYDKNKEKSIGGGDKDYCVLQDGNKDKPELVTIRPYDVLFPNWINEMLKDSIDWSKELDRCINNKLGNCISKKCNRECGCFEKWVKRMKEEWQQLEKHYEKEDFGKVFTAYGTLELNLDLSYLPIIKEAHPKEKRVEEMQNIIDANKTKLTKLTKDDNAINSFLQQEEQEAEKCKQKQNECPKKPPKKAPEGAGDGAARSDPHQPSSPQTPDHSHSESDTVNDDDDEDEDDDVDFEDEEEEDDKHGGDQDDKDTEQEKEEKAKKEEPTTKDVVKPACDIVDELFKKPENLSDACTLKYVTGKNYGWRCVPTSGSKSDTTGSSGGLCIPPRRRKLYLHKVGNGGEDITDDKSLRDWFVKSAAVETFFAWHEFKMEKKKEKEEANEIVASETSDEAQNELESGKIPEEFKRQMFYTLGDYRDILFSGSNNNNIVLEASGNKEEKQKMQEIQKKIKEHINNGSKSAVTQPSGTTPQQTWWEANGEHIWHGMICALTYKDNGEKGKPPKHLQDVEKAFFGTQNGNPGSPVTNTGTTGTPTGTYQSTYNYKTVELKEDNENGAKSAGSLGTSGEKTTLDSFIKRPPYFRYLEEWGETFCKERKKRLEKIKGDCYKDGGRGEKQYSGDGEDCETILSDKYDTVPSLGYSCPKSCRFYKKWIERKKIEFTKQSGAYAEQKNKCVNGSNNHGNEFCGKQGKCETAGDFLEKLKNGPCKKDNDSEEDEIKFDIVSKTLKHTEYCDPCSQFKINCNGNDHCDTTKGEGCKNKSSIGASDIQNKADCKEVDMRVSDSNTTGFGDLKSSCEKAGIFEGIRKDVWTCGKVCGYNVCKPKKLNEKQNDEKHIITIRALVAHWVEYFLDDYNKIRKKLNPCINDGKEPKCIKTCDKKCNCVVQWIEKKKEEWKNLKNLYLDQYKNADESYPVKTILEDFESRPELNKAIKPCKDLDKFEESKECAVDANSQNGKPQKKDIVECLLNKLQQKATSCQSQHSDKTQQQCQDPTLDEEPLEEENTLDPPKICPEQPKEEAKEEGTCEKAVDPGGDEKTKGEQDGGPPAEPEQTPPLKPESPAIPAPATPRPQPTPTQLLDHPAVIPALMSSTIMWSIGIGFATFTYFYLKKKTKSSVGNLFQILQIPKSDYDIPTLKSSNRYIPYASDRYKGKTYIYMEGDSSGDEKYAFMSDTTDVTSSESEYEEMDINDIYVPGSPKYKTLIEVVLEPSKRDTQNDIHNDIPSDIPSSDTPPPITDDEWNKLKKDFISNMLQNTQNTEPNILRDNVDNNTHPTTSHHNVEEKPFIMSIHDRNLFSGEEYNYDMFNSGNNPINISDSTNSMDSLTSNNHSPYNDKNDLYSGIDLINDALSGNHIDIYDEMLKRKENELFGTKHHTKHTNTYNVAKPARDDPITNQINLFHKWLDRHRDMCEKLKNDNERLAKLKEEWENETHSGDINSGIPSGNHVLNTDVSIQIDMDNPKTKNEITNMDTNPDKSTMDTILDDLEKYNEPYYYDFYEDDIIYHDVDVEKSSMDDIYVDHNNVTNNNMDVPTKMHIEMNIVNNKKEIFEEEYPISDIWNI</sequence>
<evidence type="ECO:0000259" key="7">
    <source>
        <dbReference type="Pfam" id="PF18562"/>
    </source>
</evidence>
<dbReference type="InterPro" id="IPR029210">
    <property type="entry name" value="PfEMP1_NTS"/>
</dbReference>
<dbReference type="SUPFAM" id="SSF140924">
    <property type="entry name" value="Duffy binding domain-like"/>
    <property type="match status" value="4"/>
</dbReference>
<feature type="domain" description="Plasmodium falciparum erythrocyte membrane protein 1 acidic terminal segment" evidence="5">
    <location>
        <begin position="1666"/>
        <end position="2135"/>
    </location>
</feature>
<feature type="domain" description="Duffy-binding-like" evidence="8">
    <location>
        <begin position="331"/>
        <end position="495"/>
    </location>
</feature>
<dbReference type="OMA" id="KWIDKNY"/>
<evidence type="ECO:0000256" key="2">
    <source>
        <dbReference type="SAM" id="MobiDB-lite"/>
    </source>
</evidence>
<evidence type="ECO:0000259" key="4">
    <source>
        <dbReference type="Pfam" id="PF05424"/>
    </source>
</evidence>
<feature type="compositionally biased region" description="Acidic residues" evidence="2">
    <location>
        <begin position="1568"/>
        <end position="1579"/>
    </location>
</feature>
<evidence type="ECO:0000259" key="8">
    <source>
        <dbReference type="Pfam" id="PF22672"/>
    </source>
</evidence>
<dbReference type="Proteomes" id="UP000019103">
    <property type="component" value="Unassembled WGS sequence"/>
</dbReference>
<feature type="domain" description="Duffy-antigen binding" evidence="4">
    <location>
        <begin position="123"/>
        <end position="327"/>
    </location>
</feature>
<dbReference type="Pfam" id="PF15445">
    <property type="entry name" value="ATS"/>
    <property type="match status" value="1"/>
</dbReference>
<evidence type="ECO:0000313" key="9">
    <source>
        <dbReference type="EMBL" id="ETW52577.1"/>
    </source>
</evidence>
<feature type="region of interest" description="Disordered" evidence="2">
    <location>
        <begin position="1087"/>
        <end position="1111"/>
    </location>
</feature>
<dbReference type="Gene3D" id="1.20.58.1930">
    <property type="match status" value="2"/>
</dbReference>
<feature type="domain" description="Plasmodium falciparum erythrocyte membrane protein-1 N-terminal segment" evidence="6">
    <location>
        <begin position="19"/>
        <end position="58"/>
    </location>
</feature>
<dbReference type="Pfam" id="PF15447">
    <property type="entry name" value="NTS"/>
    <property type="match status" value="1"/>
</dbReference>
<feature type="region of interest" description="Disordered" evidence="2">
    <location>
        <begin position="742"/>
        <end position="841"/>
    </location>
</feature>
<dbReference type="EMBL" id="KI927388">
    <property type="protein sequence ID" value="ETW52577.1"/>
    <property type="molecule type" value="Genomic_DNA"/>
</dbReference>
<dbReference type="FunFam" id="1.20.1310.20:FF:000001">
    <property type="entry name" value="Erythrocyte membrane protein 1, PfEMP1"/>
    <property type="match status" value="1"/>
</dbReference>
<dbReference type="InterPro" id="IPR054595">
    <property type="entry name" value="DBL_C"/>
</dbReference>
<dbReference type="GO" id="GO:0016020">
    <property type="term" value="C:membrane"/>
    <property type="evidence" value="ECO:0007669"/>
    <property type="project" value="InterPro"/>
</dbReference>
<dbReference type="Pfam" id="PF22672">
    <property type="entry name" value="DBL_C"/>
    <property type="match status" value="2"/>
</dbReference>
<evidence type="ECO:0000313" key="10">
    <source>
        <dbReference type="Proteomes" id="UP000019103"/>
    </source>
</evidence>
<feature type="compositionally biased region" description="Low complexity" evidence="2">
    <location>
        <begin position="1091"/>
        <end position="1110"/>
    </location>
</feature>
<reference evidence="9 10" key="1">
    <citation type="submission" date="2013-02" db="EMBL/GenBank/DDBJ databases">
        <title>The Genome Annotation of Plasmodium falciparum Palo Alto/Uganda.</title>
        <authorList>
            <consortium name="The Broad Institute Genome Sequencing Platform"/>
            <consortium name="The Broad Institute Genome Sequencing Center for Infectious Disease"/>
            <person name="Neafsey D."/>
            <person name="Hoffman S."/>
            <person name="Volkman S."/>
            <person name="Rosenthal P."/>
            <person name="Walker B."/>
            <person name="Young S.K."/>
            <person name="Zeng Q."/>
            <person name="Gargeya S."/>
            <person name="Fitzgerald M."/>
            <person name="Haas B."/>
            <person name="Abouelleil A."/>
            <person name="Allen A.W."/>
            <person name="Alvarado L."/>
            <person name="Arachchi H.M."/>
            <person name="Berlin A.M."/>
            <person name="Chapman S.B."/>
            <person name="Gainer-Dewar J."/>
            <person name="Goldberg J."/>
            <person name="Griggs A."/>
            <person name="Gujja S."/>
            <person name="Hansen M."/>
            <person name="Howarth C."/>
            <person name="Imamovic A."/>
            <person name="Ireland A."/>
            <person name="Larimer J."/>
            <person name="McCowan C."/>
            <person name="Murphy C."/>
            <person name="Pearson M."/>
            <person name="Poon T.W."/>
            <person name="Priest M."/>
            <person name="Roberts A."/>
            <person name="Saif S."/>
            <person name="Shea T."/>
            <person name="Sisk P."/>
            <person name="Sykes S."/>
            <person name="Wortman J."/>
            <person name="Nusbaum C."/>
            <person name="Birren B."/>
        </authorList>
    </citation>
    <scope>NUCLEOTIDE SEQUENCE [LARGE SCALE GENOMIC DNA]</scope>
    <source>
        <strain evidence="9 10">Palo Alto/Uganda</strain>
    </source>
</reference>
<dbReference type="FunFam" id="1.20.58.830:FF:000005">
    <property type="entry name" value="Erythrocyte membrane protein 1, PfEMP1"/>
    <property type="match status" value="1"/>
</dbReference>
<dbReference type="Gene3D" id="1.10.1900.40">
    <property type="entry name" value="Acidic terminal segments, variant surface antigen of PfEMP1"/>
    <property type="match status" value="2"/>
</dbReference>
<feature type="domain" description="Duffy-binding-like" evidence="3">
    <location>
        <begin position="611"/>
        <end position="752"/>
    </location>
</feature>
<proteinExistence type="predicted"/>
<dbReference type="FunFam" id="1.10.1900.40:FF:000001">
    <property type="entry name" value="Erythrocyte membrane protein 1"/>
    <property type="match status" value="1"/>
</dbReference>
<dbReference type="InterPro" id="IPR004258">
    <property type="entry name" value="DBL"/>
</dbReference>
<name>W4ITB0_PLAFP</name>
<dbReference type="InterPro" id="IPR041480">
    <property type="entry name" value="CIDR1_gamma"/>
</dbReference>
<dbReference type="GO" id="GO:0046789">
    <property type="term" value="F:host cell surface receptor binding"/>
    <property type="evidence" value="ECO:0007669"/>
    <property type="project" value="InterPro"/>
</dbReference>
<evidence type="ECO:0000259" key="6">
    <source>
        <dbReference type="Pfam" id="PF15447"/>
    </source>
</evidence>
<feature type="domain" description="Duffy-binding-like" evidence="8">
    <location>
        <begin position="1160"/>
        <end position="1305"/>
    </location>
</feature>
<dbReference type="FunFam" id="1.10.1900.40:FF:000002">
    <property type="entry name" value="Erythrocyte membrane protein 1, PfEMP1"/>
    <property type="match status" value="1"/>
</dbReference>
<feature type="compositionally biased region" description="Pro residues" evidence="2">
    <location>
        <begin position="1621"/>
        <end position="1648"/>
    </location>
</feature>
<feature type="compositionally biased region" description="Basic and acidic residues" evidence="2">
    <location>
        <begin position="743"/>
        <end position="755"/>
    </location>
</feature>
<feature type="domain" description="Duffy-antigen binding" evidence="4">
    <location>
        <begin position="896"/>
        <end position="1072"/>
    </location>
</feature>
<keyword evidence="1" id="KW-0175">Coiled coil</keyword>
<dbReference type="Pfam" id="PF05424">
    <property type="entry name" value="Duffy_binding"/>
    <property type="match status" value="2"/>
</dbReference>
<evidence type="ECO:0008006" key="11">
    <source>
        <dbReference type="Google" id="ProtNLM"/>
    </source>
</evidence>
<feature type="compositionally biased region" description="Basic and acidic residues" evidence="2">
    <location>
        <begin position="1589"/>
        <end position="1616"/>
    </location>
</feature>
<feature type="compositionally biased region" description="Polar residues" evidence="2">
    <location>
        <begin position="1551"/>
        <end position="1565"/>
    </location>
</feature>
<feature type="domain" description="Duffy-binding-like" evidence="3">
    <location>
        <begin position="1416"/>
        <end position="1559"/>
    </location>
</feature>
<protein>
    <recommendedName>
        <fullName evidence="11">Erythrocyte membrane protein 1</fullName>
    </recommendedName>
</protein>
<feature type="compositionally biased region" description="Basic and acidic residues" evidence="2">
    <location>
        <begin position="830"/>
        <end position="841"/>
    </location>
</feature>
<dbReference type="FunFam" id="1.20.58.1930:FF:000001">
    <property type="entry name" value="Erythrocyte membrane protein 1, PfEMP1"/>
    <property type="match status" value="1"/>
</dbReference>
<dbReference type="InterPro" id="IPR044932">
    <property type="entry name" value="PfEMP1_ATS_sf"/>
</dbReference>
<dbReference type="Pfam" id="PF18562">
    <property type="entry name" value="CIDR1_gamma"/>
    <property type="match status" value="1"/>
</dbReference>
<dbReference type="Gene3D" id="1.20.1310.20">
    <property type="entry name" value="Duffy-antigen binding domain"/>
    <property type="match status" value="2"/>
</dbReference>
<dbReference type="Pfam" id="PF03011">
    <property type="entry name" value="PFEMP"/>
    <property type="match status" value="2"/>
</dbReference>
<evidence type="ECO:0000259" key="3">
    <source>
        <dbReference type="Pfam" id="PF03011"/>
    </source>
</evidence>
<dbReference type="OrthoDB" id="378876at2759"/>
<dbReference type="InterPro" id="IPR042202">
    <property type="entry name" value="Duffy-ag-bd_sf"/>
</dbReference>
<feature type="domain" description="Cysteine-rich interdomain region 1 gamma" evidence="7">
    <location>
        <begin position="1349"/>
        <end position="1399"/>
    </location>
</feature>
<dbReference type="InterPro" id="IPR029211">
    <property type="entry name" value="PfEMP1_ATS"/>
</dbReference>